<dbReference type="PROSITE" id="PS50092">
    <property type="entry name" value="TSP1"/>
    <property type="match status" value="7"/>
</dbReference>
<dbReference type="Pfam" id="PF19028">
    <property type="entry name" value="TSP1_spondin"/>
    <property type="match status" value="1"/>
</dbReference>
<dbReference type="Proteomes" id="UP000557509">
    <property type="component" value="Unassembled WGS sequence"/>
</dbReference>
<accession>A0A7J6KFL7</accession>
<feature type="transmembrane region" description="Helical" evidence="5">
    <location>
        <begin position="880"/>
        <end position="902"/>
    </location>
</feature>
<dbReference type="PANTHER" id="PTHR11311:SF15">
    <property type="entry name" value="SPONDIN-2"/>
    <property type="match status" value="1"/>
</dbReference>
<dbReference type="Pfam" id="PF00090">
    <property type="entry name" value="TSP_1"/>
    <property type="match status" value="3"/>
</dbReference>
<dbReference type="InterPro" id="IPR036383">
    <property type="entry name" value="TSP1_rpt_sf"/>
</dbReference>
<dbReference type="EMBL" id="JAAUHK010000186">
    <property type="protein sequence ID" value="KAF4645928.1"/>
    <property type="molecule type" value="Genomic_DNA"/>
</dbReference>
<sequence length="993" mass="106612">MSARQLIPRFSCSSVHAESGVVFKTFRDKGRFALFSIYPGDSFDFAALVKTPKLADLVPTRHELCQQQAAGGRSAVERAETRGASTRHRRFQALHAFSSGPESASHLSSWLLPRFFTMLEKRRRRGFLPPAALLGLLALLSADLKESNEAFSLCAAFAQNAGSAHKPWIGNCPRFGFAFHGSSRSSSALLEAPSEAESVSACATRCHNFVVSSFFSSALCRGFEFDRRTRLCSLFAALPSPLSPLSRPSPFVASGVSPTKTAGSLCATSCLVSAWSEWGACEGEARPGRGPLDLPSGFQRRSRHIRQLPRWGSEKCPALEEVRPCNGDPQCAMEGVGVLGWGCNPADDFAESGTDRHFVSSFEECGRLCAADPDCTFFSLDRRPRASLSLPSGAGGWGDERYGLRGDSETLGQESAASMLCYIVHGPEPGCMFLSEHFVSAPRLGGTAACPVDCVAGEWGDWSPCSHPCGASQQSRTRDAKIPARNGGKACQLVETRNCLGSPMYPRVNCAQAECTYSPWSAWSPCNSPCEGGTQERVRSVLTGDRSTCKAVKMVRACNDGIACSSRVGCNASSFGAWSPCTASCEGGERHRSRQIDFSFGPGGSACAGVSPSQVETCNEDVACGNTCEFSPWEEWSACKAVPGAGCGKRNGRRQRYRGILKQNRDSFSGRPLPCGDNQAFVEVQDCVVPGADTCADACVMTPWTTWSACSATCGEGWRSRVRSILKPLLSDSGKEGCPPTVETERCSTSELPCPEAPPEENSSGFFGSGSPQCEMGEWQPWTACNGECQRFRFRLPLAGRSTQSACSMELQEESCDPGACISAGNAEAWAGKNSATAQAALGFLPSEKGSSSGVRAAGDSFSPFETATVLPASQADVSAIARACLLSILLTLLIVFLFVYFRKKSVRGRRYIYPLDGSWSAANSFGDNDETSSFVMTQGRENSQENQNAEPGETHAETEEVESNASEKLAKVDVDQDLAFWDDEDEASKDDK</sequence>
<dbReference type="VEuPathDB" id="ToxoDB:TGME49_209060"/>
<keyword evidence="5" id="KW-1133">Transmembrane helix</keyword>
<dbReference type="AlphaFoldDB" id="A0A7J6KFL7"/>
<dbReference type="GO" id="GO:0007155">
    <property type="term" value="P:cell adhesion"/>
    <property type="evidence" value="ECO:0007669"/>
    <property type="project" value="TreeGrafter"/>
</dbReference>
<keyword evidence="3" id="KW-0325">Glycoprotein</keyword>
<feature type="domain" description="Spondin-like TSP1" evidence="6">
    <location>
        <begin position="699"/>
        <end position="750"/>
    </location>
</feature>
<reference evidence="7 8" key="1">
    <citation type="submission" date="2020-03" db="EMBL/GenBank/DDBJ databases">
        <title>Genome sequence of Toxoplasma gondii RH-88 strain.</title>
        <authorList>
            <person name="Lorenzi H.A."/>
            <person name="Venepally P."/>
            <person name="Rozenberg A."/>
            <person name="Sibley D."/>
        </authorList>
    </citation>
    <scope>NUCLEOTIDE SEQUENCE [LARGE SCALE GENOMIC DNA]</scope>
    <source>
        <strain evidence="7 8">RH-88</strain>
    </source>
</reference>
<keyword evidence="5" id="KW-0812">Transmembrane</keyword>
<feature type="region of interest" description="Disordered" evidence="4">
    <location>
        <begin position="940"/>
        <end position="968"/>
    </location>
</feature>
<feature type="compositionally biased region" description="Polar residues" evidence="4">
    <location>
        <begin position="940"/>
        <end position="950"/>
    </location>
</feature>
<keyword evidence="5" id="KW-0472">Membrane</keyword>
<keyword evidence="8" id="KW-1185">Reference proteome</keyword>
<dbReference type="SMART" id="SM00209">
    <property type="entry name" value="TSP1"/>
    <property type="match status" value="7"/>
</dbReference>
<evidence type="ECO:0000313" key="8">
    <source>
        <dbReference type="Proteomes" id="UP000557509"/>
    </source>
</evidence>
<dbReference type="SUPFAM" id="SSF82895">
    <property type="entry name" value="TSP-1 type 1 repeat"/>
    <property type="match status" value="5"/>
</dbReference>
<dbReference type="InterPro" id="IPR044004">
    <property type="entry name" value="TSP1_spondin_dom"/>
</dbReference>
<keyword evidence="1" id="KW-0732">Signal</keyword>
<evidence type="ECO:0000256" key="2">
    <source>
        <dbReference type="ARBA" id="ARBA00023157"/>
    </source>
</evidence>
<name>A0A7J6KFL7_TOXGO</name>
<evidence type="ECO:0000259" key="6">
    <source>
        <dbReference type="Pfam" id="PF19028"/>
    </source>
</evidence>
<proteinExistence type="predicted"/>
<organism evidence="7 8">
    <name type="scientific">Toxoplasma gondii</name>
    <dbReference type="NCBI Taxonomy" id="5811"/>
    <lineage>
        <taxon>Eukaryota</taxon>
        <taxon>Sar</taxon>
        <taxon>Alveolata</taxon>
        <taxon>Apicomplexa</taxon>
        <taxon>Conoidasida</taxon>
        <taxon>Coccidia</taxon>
        <taxon>Eucoccidiorida</taxon>
        <taxon>Eimeriorina</taxon>
        <taxon>Sarcocystidae</taxon>
        <taxon>Toxoplasma</taxon>
    </lineage>
</organism>
<evidence type="ECO:0000256" key="4">
    <source>
        <dbReference type="SAM" id="MobiDB-lite"/>
    </source>
</evidence>
<evidence type="ECO:0000313" key="7">
    <source>
        <dbReference type="EMBL" id="KAF4645928.1"/>
    </source>
</evidence>
<keyword evidence="2" id="KW-1015">Disulfide bond</keyword>
<evidence type="ECO:0000256" key="5">
    <source>
        <dbReference type="SAM" id="Phobius"/>
    </source>
</evidence>
<protein>
    <submittedName>
        <fullName evidence="7">Thrombospondin type 1 domain-containing protein</fullName>
    </submittedName>
</protein>
<dbReference type="PANTHER" id="PTHR11311">
    <property type="entry name" value="SPONDIN"/>
    <property type="match status" value="1"/>
</dbReference>
<gene>
    <name evidence="7" type="ORF">TGRH88_022040</name>
</gene>
<evidence type="ECO:0000256" key="1">
    <source>
        <dbReference type="ARBA" id="ARBA00022729"/>
    </source>
</evidence>
<dbReference type="InterPro" id="IPR000884">
    <property type="entry name" value="TSP1_rpt"/>
</dbReference>
<evidence type="ECO:0000256" key="3">
    <source>
        <dbReference type="ARBA" id="ARBA00023180"/>
    </source>
</evidence>
<comment type="caution">
    <text evidence="7">The sequence shown here is derived from an EMBL/GenBank/DDBJ whole genome shotgun (WGS) entry which is preliminary data.</text>
</comment>
<dbReference type="Gene3D" id="2.20.100.10">
    <property type="entry name" value="Thrombospondin type-1 (TSP1) repeat"/>
    <property type="match status" value="5"/>
</dbReference>
<dbReference type="InterPro" id="IPR051418">
    <property type="entry name" value="Spondin/Thrombospondin_T1"/>
</dbReference>
<dbReference type="GO" id="GO:0031012">
    <property type="term" value="C:extracellular matrix"/>
    <property type="evidence" value="ECO:0007669"/>
    <property type="project" value="TreeGrafter"/>
</dbReference>